<reference evidence="1 2" key="1">
    <citation type="submission" date="2015-02" db="EMBL/GenBank/DDBJ databases">
        <title>Improved understanding of the partial-nitritation anammox process through 23 genomes representing the majority of the microbial community.</title>
        <authorList>
            <person name="Speth D.R."/>
            <person name="In T Zandt M."/>
            <person name="Guerrero Cruz S."/>
            <person name="Jetten M.S."/>
            <person name="Dutilh B.E."/>
        </authorList>
    </citation>
    <scope>NUCLEOTIDE SEQUENCE [LARGE SCALE GENOMIC DNA]</scope>
    <source>
        <strain evidence="1">OLB20</strain>
    </source>
</reference>
<protein>
    <recommendedName>
        <fullName evidence="3">Alpha/beta hydrolase</fullName>
    </recommendedName>
</protein>
<evidence type="ECO:0008006" key="3">
    <source>
        <dbReference type="Google" id="ProtNLM"/>
    </source>
</evidence>
<organism evidence="1 2">
    <name type="scientific">candidate division WS6 bacterium OLB20</name>
    <dbReference type="NCBI Taxonomy" id="1617426"/>
    <lineage>
        <taxon>Bacteria</taxon>
        <taxon>Candidatus Dojkabacteria</taxon>
    </lineage>
</organism>
<dbReference type="InterPro" id="IPR029058">
    <property type="entry name" value="AB_hydrolase_fold"/>
</dbReference>
<accession>A0A136LY22</accession>
<evidence type="ECO:0000313" key="1">
    <source>
        <dbReference type="EMBL" id="KXK26545.1"/>
    </source>
</evidence>
<dbReference type="STRING" id="1617426.TR69_WS6001000550"/>
<name>A0A136LY22_9BACT</name>
<proteinExistence type="predicted"/>
<dbReference type="AlphaFoldDB" id="A0A136LY22"/>
<gene>
    <name evidence="1" type="ORF">TR69_WS6001000550</name>
</gene>
<evidence type="ECO:0000313" key="2">
    <source>
        <dbReference type="Proteomes" id="UP000070457"/>
    </source>
</evidence>
<dbReference type="EMBL" id="JYNZ01000003">
    <property type="protein sequence ID" value="KXK26545.1"/>
    <property type="molecule type" value="Genomic_DNA"/>
</dbReference>
<sequence length="61" mass="6988">MQTQFAIPIADGKKIYGLLDRADNSDKAIVFVHGFTGSLNEHQYRDAVPYFYRTWHLGSQV</sequence>
<dbReference type="SUPFAM" id="SSF53474">
    <property type="entry name" value="alpha/beta-Hydrolases"/>
    <property type="match status" value="1"/>
</dbReference>
<comment type="caution">
    <text evidence="1">The sequence shown here is derived from an EMBL/GenBank/DDBJ whole genome shotgun (WGS) entry which is preliminary data.</text>
</comment>
<dbReference type="Proteomes" id="UP000070457">
    <property type="component" value="Unassembled WGS sequence"/>
</dbReference>